<reference evidence="2" key="1">
    <citation type="submission" date="2020-10" db="EMBL/GenBank/DDBJ databases">
        <title>Sequencing the genomes of 1000 actinobacteria strains.</title>
        <authorList>
            <person name="Klenk H.-P."/>
        </authorList>
    </citation>
    <scope>NUCLEOTIDE SEQUENCE</scope>
    <source>
        <strain evidence="2">DSM 45354</strain>
    </source>
</reference>
<evidence type="ECO:0000256" key="1">
    <source>
        <dbReference type="SAM" id="Phobius"/>
    </source>
</evidence>
<comment type="caution">
    <text evidence="2">The sequence shown here is derived from an EMBL/GenBank/DDBJ whole genome shotgun (WGS) entry which is preliminary data.</text>
</comment>
<keyword evidence="3" id="KW-1185">Reference proteome</keyword>
<dbReference type="AlphaFoldDB" id="A0A927RKQ1"/>
<organism evidence="2 3">
    <name type="scientific">Actinopolymorpha pittospori</name>
    <dbReference type="NCBI Taxonomy" id="648752"/>
    <lineage>
        <taxon>Bacteria</taxon>
        <taxon>Bacillati</taxon>
        <taxon>Actinomycetota</taxon>
        <taxon>Actinomycetes</taxon>
        <taxon>Propionibacteriales</taxon>
        <taxon>Actinopolymorphaceae</taxon>
        <taxon>Actinopolymorpha</taxon>
    </lineage>
</organism>
<keyword evidence="1" id="KW-0472">Membrane</keyword>
<dbReference type="Proteomes" id="UP000638648">
    <property type="component" value="Unassembled WGS sequence"/>
</dbReference>
<proteinExistence type="predicted"/>
<dbReference type="RefSeq" id="WP_192750985.1">
    <property type="nucleotide sequence ID" value="NZ_BAABJL010000069.1"/>
</dbReference>
<feature type="transmembrane region" description="Helical" evidence="1">
    <location>
        <begin position="12"/>
        <end position="31"/>
    </location>
</feature>
<protein>
    <submittedName>
        <fullName evidence="2">Uncharacterized protein</fullName>
    </submittedName>
</protein>
<keyword evidence="1" id="KW-0812">Transmembrane</keyword>
<accession>A0A927RKQ1</accession>
<evidence type="ECO:0000313" key="3">
    <source>
        <dbReference type="Proteomes" id="UP000638648"/>
    </source>
</evidence>
<keyword evidence="1" id="KW-1133">Transmembrane helix</keyword>
<sequence length="50" mass="5231">MGILGEHGGEVFDGPFGSLLILGFGGWSRYVSRPAGKMRSFPAASMTVGE</sequence>
<name>A0A927RKQ1_9ACTN</name>
<dbReference type="EMBL" id="JADBEM010000001">
    <property type="protein sequence ID" value="MBE1606963.1"/>
    <property type="molecule type" value="Genomic_DNA"/>
</dbReference>
<evidence type="ECO:0000313" key="2">
    <source>
        <dbReference type="EMBL" id="MBE1606963.1"/>
    </source>
</evidence>
<gene>
    <name evidence="2" type="ORF">HEB94_003811</name>
</gene>